<gene>
    <name evidence="1" type="ORF">U0070_006171</name>
</gene>
<name>A0AAW0HP17_MYOGA</name>
<dbReference type="InterPro" id="IPR027901">
    <property type="entry name" value="CFAP90"/>
</dbReference>
<evidence type="ECO:0000313" key="1">
    <source>
        <dbReference type="EMBL" id="KAK7803340.1"/>
    </source>
</evidence>
<sequence>MPRALDHLITVKSSKLLLSFSCEVAYRDQLRARIGSTPPRKVSLVESMGQEVRPAQADLSDCSLPADAAPLPMQVPLTRAASYPTGVISLYDCVFKRRLDYNQKLHRDDREHAKNLGLHINEEGGIIRNQLQREVSGRSGSSLTVTARGQVLRALPLLGQAGPLLVCVRHFCLLT</sequence>
<reference evidence="1 2" key="1">
    <citation type="journal article" date="2023" name="bioRxiv">
        <title>Conserved and derived expression patterns and positive selection on dental genes reveal complex evolutionary context of ever-growing rodent molars.</title>
        <authorList>
            <person name="Calamari Z.T."/>
            <person name="Song A."/>
            <person name="Cohen E."/>
            <person name="Akter M."/>
            <person name="Roy R.D."/>
            <person name="Hallikas O."/>
            <person name="Christensen M.M."/>
            <person name="Li P."/>
            <person name="Marangoni P."/>
            <person name="Jernvall J."/>
            <person name="Klein O.D."/>
        </authorList>
    </citation>
    <scope>NUCLEOTIDE SEQUENCE [LARGE SCALE GENOMIC DNA]</scope>
    <source>
        <strain evidence="1">V071</strain>
    </source>
</reference>
<protein>
    <submittedName>
        <fullName evidence="1">Uncharacterized protein</fullName>
    </submittedName>
</protein>
<organism evidence="1 2">
    <name type="scientific">Myodes glareolus</name>
    <name type="common">Bank vole</name>
    <name type="synonym">Clethrionomys glareolus</name>
    <dbReference type="NCBI Taxonomy" id="447135"/>
    <lineage>
        <taxon>Eukaryota</taxon>
        <taxon>Metazoa</taxon>
        <taxon>Chordata</taxon>
        <taxon>Craniata</taxon>
        <taxon>Vertebrata</taxon>
        <taxon>Euteleostomi</taxon>
        <taxon>Mammalia</taxon>
        <taxon>Eutheria</taxon>
        <taxon>Euarchontoglires</taxon>
        <taxon>Glires</taxon>
        <taxon>Rodentia</taxon>
        <taxon>Myomorpha</taxon>
        <taxon>Muroidea</taxon>
        <taxon>Cricetidae</taxon>
        <taxon>Arvicolinae</taxon>
        <taxon>Myodes</taxon>
    </lineage>
</organism>
<accession>A0AAW0HP17</accession>
<evidence type="ECO:0000313" key="2">
    <source>
        <dbReference type="Proteomes" id="UP001488838"/>
    </source>
</evidence>
<dbReference type="PANTHER" id="PTHR34444:SF1">
    <property type="entry name" value="CILIA- AND FLAGELLA-ASSOCIATED PROTEIN 90"/>
    <property type="match status" value="1"/>
</dbReference>
<comment type="caution">
    <text evidence="1">The sequence shown here is derived from an EMBL/GenBank/DDBJ whole genome shotgun (WGS) entry which is preliminary data.</text>
</comment>
<dbReference type="Proteomes" id="UP001488838">
    <property type="component" value="Unassembled WGS sequence"/>
</dbReference>
<dbReference type="AlphaFoldDB" id="A0AAW0HP17"/>
<proteinExistence type="predicted"/>
<keyword evidence="2" id="KW-1185">Reference proteome</keyword>
<dbReference type="Pfam" id="PF15074">
    <property type="entry name" value="CFAP90"/>
    <property type="match status" value="1"/>
</dbReference>
<dbReference type="PANTHER" id="PTHR34444">
    <property type="entry name" value="LOC361192"/>
    <property type="match status" value="1"/>
</dbReference>
<dbReference type="EMBL" id="JBBHLL010000423">
    <property type="protein sequence ID" value="KAK7803340.1"/>
    <property type="molecule type" value="Genomic_DNA"/>
</dbReference>